<reference evidence="3 4" key="1">
    <citation type="journal article" date="2016" name="Nat. Commun.">
        <title>Thousands of microbial genomes shed light on interconnected biogeochemical processes in an aquifer system.</title>
        <authorList>
            <person name="Anantharaman K."/>
            <person name="Brown C.T."/>
            <person name="Hug L.A."/>
            <person name="Sharon I."/>
            <person name="Castelle C.J."/>
            <person name="Probst A.J."/>
            <person name="Thomas B.C."/>
            <person name="Singh A."/>
            <person name="Wilkins M.J."/>
            <person name="Karaoz U."/>
            <person name="Brodie E.L."/>
            <person name="Williams K.H."/>
            <person name="Hubbard S.S."/>
            <person name="Banfield J.F."/>
        </authorList>
    </citation>
    <scope>NUCLEOTIDE SEQUENCE [LARGE SCALE GENOMIC DNA]</scope>
</reference>
<gene>
    <name evidence="3" type="ORF">A3C87_03665</name>
</gene>
<evidence type="ECO:0000256" key="1">
    <source>
        <dbReference type="PROSITE-ProRule" id="PRU00409"/>
    </source>
</evidence>
<dbReference type="SUPFAM" id="SSF56059">
    <property type="entry name" value="Glutathione synthetase ATP-binding domain-like"/>
    <property type="match status" value="1"/>
</dbReference>
<dbReference type="Gene3D" id="3.30.470.20">
    <property type="entry name" value="ATP-grasp fold, B domain"/>
    <property type="match status" value="1"/>
</dbReference>
<dbReference type="GO" id="GO:0046872">
    <property type="term" value="F:metal ion binding"/>
    <property type="evidence" value="ECO:0007669"/>
    <property type="project" value="InterPro"/>
</dbReference>
<comment type="caution">
    <text evidence="3">The sequence shown here is derived from an EMBL/GenBank/DDBJ whole genome shotgun (WGS) entry which is preliminary data.</text>
</comment>
<dbReference type="PROSITE" id="PS50975">
    <property type="entry name" value="ATP_GRASP"/>
    <property type="match status" value="1"/>
</dbReference>
<dbReference type="GO" id="GO:0009432">
    <property type="term" value="P:SOS response"/>
    <property type="evidence" value="ECO:0007669"/>
    <property type="project" value="TreeGrafter"/>
</dbReference>
<dbReference type="PANTHER" id="PTHR21621:SF0">
    <property type="entry name" value="BETA-CITRYLGLUTAMATE SYNTHASE B-RELATED"/>
    <property type="match status" value="1"/>
</dbReference>
<evidence type="ECO:0000259" key="2">
    <source>
        <dbReference type="PROSITE" id="PS50975"/>
    </source>
</evidence>
<keyword evidence="1" id="KW-0547">Nucleotide-binding</keyword>
<dbReference type="Pfam" id="PF08443">
    <property type="entry name" value="RimK"/>
    <property type="match status" value="1"/>
</dbReference>
<dbReference type="STRING" id="1798491.A3C87_03665"/>
<dbReference type="EMBL" id="MFLE01000025">
    <property type="protein sequence ID" value="OGG61217.1"/>
    <property type="molecule type" value="Genomic_DNA"/>
</dbReference>
<evidence type="ECO:0000313" key="4">
    <source>
        <dbReference type="Proteomes" id="UP000176511"/>
    </source>
</evidence>
<accession>A0A1F6DIQ6</accession>
<dbReference type="InterPro" id="IPR013815">
    <property type="entry name" value="ATP_grasp_subdomain_1"/>
</dbReference>
<dbReference type="GO" id="GO:0005524">
    <property type="term" value="F:ATP binding"/>
    <property type="evidence" value="ECO:0007669"/>
    <property type="project" value="UniProtKB-UniRule"/>
</dbReference>
<organism evidence="3 4">
    <name type="scientific">Candidatus Kaiserbacteria bacterium RIFCSPHIGHO2_02_FULL_49_34</name>
    <dbReference type="NCBI Taxonomy" id="1798491"/>
    <lineage>
        <taxon>Bacteria</taxon>
        <taxon>Candidatus Kaiseribacteriota</taxon>
    </lineage>
</organism>
<sequence>MRVALLKYNRTPQIEEQITLAATHGIQIDMIALRALDMTSLEDSVDMKKLASYDVVHYYASANPAISWLLKEKLQGKTALVNMDELCLRTANDKAMQAVFLKGKLRTPQTLTASHDDTYETISSILGETFVLKKSSGAHGEGVFLVHSSAELQALQQELRHCDAMIYQEFIAYDGDFRVHVIGGTAIYANRRVPRADDFRANLAQGGSMEAIHDPELLKRLYAFAEKAATLLHYDIAGVDIVQSSQNGELYFIEINRNPGTKNIQELLSINPEKALVDYYETHKNPLE</sequence>
<evidence type="ECO:0000313" key="3">
    <source>
        <dbReference type="EMBL" id="OGG61217.1"/>
    </source>
</evidence>
<proteinExistence type="predicted"/>
<keyword evidence="1" id="KW-0067">ATP-binding</keyword>
<dbReference type="InterPro" id="IPR013651">
    <property type="entry name" value="ATP-grasp_RimK-type"/>
</dbReference>
<dbReference type="GO" id="GO:0005737">
    <property type="term" value="C:cytoplasm"/>
    <property type="evidence" value="ECO:0007669"/>
    <property type="project" value="TreeGrafter"/>
</dbReference>
<dbReference type="Proteomes" id="UP000176511">
    <property type="component" value="Unassembled WGS sequence"/>
</dbReference>
<protein>
    <recommendedName>
        <fullName evidence="2">ATP-grasp domain-containing protein</fullName>
    </recommendedName>
</protein>
<dbReference type="GO" id="GO:0018169">
    <property type="term" value="F:ribosomal S6-glutamic acid ligase activity"/>
    <property type="evidence" value="ECO:0007669"/>
    <property type="project" value="TreeGrafter"/>
</dbReference>
<name>A0A1F6DIQ6_9BACT</name>
<feature type="domain" description="ATP-grasp" evidence="2">
    <location>
        <begin position="97"/>
        <end position="281"/>
    </location>
</feature>
<dbReference type="PANTHER" id="PTHR21621">
    <property type="entry name" value="RIBOSOMAL PROTEIN S6 MODIFICATION PROTEIN"/>
    <property type="match status" value="1"/>
</dbReference>
<dbReference type="AlphaFoldDB" id="A0A1F6DIQ6"/>
<dbReference type="Gene3D" id="3.30.1490.20">
    <property type="entry name" value="ATP-grasp fold, A domain"/>
    <property type="match status" value="1"/>
</dbReference>
<dbReference type="InterPro" id="IPR011761">
    <property type="entry name" value="ATP-grasp"/>
</dbReference>